<feature type="transmembrane region" description="Helical" evidence="8">
    <location>
        <begin position="161"/>
        <end position="182"/>
    </location>
</feature>
<feature type="transmembrane region" description="Helical" evidence="8">
    <location>
        <begin position="124"/>
        <end position="149"/>
    </location>
</feature>
<keyword evidence="4" id="KW-1003">Cell membrane</keyword>
<dbReference type="Pfam" id="PF01758">
    <property type="entry name" value="SBF"/>
    <property type="match status" value="1"/>
</dbReference>
<dbReference type="PANTHER" id="PTHR43057">
    <property type="entry name" value="ARSENITE EFFLUX TRANSPORTER"/>
    <property type="match status" value="1"/>
</dbReference>
<dbReference type="AlphaFoldDB" id="A0A6V7RRW3"/>
<dbReference type="EMBL" id="JACHFF010000001">
    <property type="protein sequence ID" value="MBB6423261.1"/>
    <property type="molecule type" value="Genomic_DNA"/>
</dbReference>
<name>A0A6V7RRW3_9STAP</name>
<feature type="transmembrane region" description="Helical" evidence="8">
    <location>
        <begin position="36"/>
        <end position="55"/>
    </location>
</feature>
<protein>
    <submittedName>
        <fullName evidence="10">ACR3 family arsenite efflux pump ArsB</fullName>
    </submittedName>
    <submittedName>
        <fullName evidence="9">Sodium Bile acid symporter family protein</fullName>
    </submittedName>
</protein>
<keyword evidence="7 8" id="KW-0472">Membrane</keyword>
<evidence type="ECO:0000256" key="8">
    <source>
        <dbReference type="SAM" id="Phobius"/>
    </source>
</evidence>
<reference evidence="9 11" key="1">
    <citation type="submission" date="2020-07" db="EMBL/GenBank/DDBJ databases">
        <authorList>
            <person name="Criscuolo A."/>
        </authorList>
    </citation>
    <scope>NUCLEOTIDE SEQUENCE [LARGE SCALE GENOMIC DNA]</scope>
    <source>
        <strain evidence="9">CIP111751</strain>
    </source>
</reference>
<feature type="transmembrane region" description="Helical" evidence="8">
    <location>
        <begin position="9"/>
        <end position="30"/>
    </location>
</feature>
<reference evidence="10 12" key="2">
    <citation type="submission" date="2020-08" db="EMBL/GenBank/DDBJ databases">
        <title>Genomic Encyclopedia of Type Strains, Phase IV (KMG-IV): sequencing the most valuable type-strain genomes for metagenomic binning, comparative biology and taxonomic classification.</title>
        <authorList>
            <person name="Goeker M."/>
        </authorList>
    </citation>
    <scope>NUCLEOTIDE SEQUENCE [LARGE SCALE GENOMIC DNA]</scope>
    <source>
        <strain evidence="10 12">DSM 22419</strain>
    </source>
</reference>
<keyword evidence="6 8" id="KW-1133">Transmembrane helix</keyword>
<evidence type="ECO:0000256" key="3">
    <source>
        <dbReference type="ARBA" id="ARBA00022448"/>
    </source>
</evidence>
<sequence length="315" mass="34426">MKTAENNQIFLYACAIVTGGITGVLSTNISSFLNPLISPLIAVLLYVMFAQIPFLKLREVLSDTKYIMALLLGNFILVPGLVWILIILFPQQPAILLGVCLVLLTPCIDYVIPFTKLGQGDEKLVLSSTPLLFIIQILLLPVYLTIFIGPEITEVVSIGPFVEAFLLLIVVPLILAVITQLFARNTNAGKMLLSATEKLPEFLMAAVLFTVVAAQMGKVYNDLNLILSVVPIYILYLMITPFISKIIVSVFNLTPRAGRVLAFSVGTRNSLVVLPLSLALPGEWAVIASAVIVTQTITELIGELFYIKLIPKLIK</sequence>
<dbReference type="Proteomes" id="UP000534001">
    <property type="component" value="Unassembled WGS sequence"/>
</dbReference>
<dbReference type="InterPro" id="IPR002657">
    <property type="entry name" value="BilAc:Na_symport/Acr3"/>
</dbReference>
<dbReference type="EMBL" id="CAJEWA010000008">
    <property type="protein sequence ID" value="CAD2081863.1"/>
    <property type="molecule type" value="Genomic_DNA"/>
</dbReference>
<evidence type="ECO:0000256" key="4">
    <source>
        <dbReference type="ARBA" id="ARBA00022475"/>
    </source>
</evidence>
<evidence type="ECO:0000313" key="10">
    <source>
        <dbReference type="EMBL" id="MBB6423261.1"/>
    </source>
</evidence>
<feature type="transmembrane region" description="Helical" evidence="8">
    <location>
        <begin position="67"/>
        <end position="88"/>
    </location>
</feature>
<comment type="caution">
    <text evidence="9">The sequence shown here is derived from an EMBL/GenBank/DDBJ whole genome shotgun (WGS) entry which is preliminary data.</text>
</comment>
<keyword evidence="5 8" id="KW-0812">Transmembrane</keyword>
<evidence type="ECO:0000256" key="5">
    <source>
        <dbReference type="ARBA" id="ARBA00022692"/>
    </source>
</evidence>
<comment type="similarity">
    <text evidence="2">Belongs to the arsenical resistance-3 (ACR3) (TC 2.A.59) family.</text>
</comment>
<feature type="transmembrane region" description="Helical" evidence="8">
    <location>
        <begin position="202"/>
        <end position="220"/>
    </location>
</feature>
<dbReference type="PANTHER" id="PTHR43057:SF1">
    <property type="entry name" value="ARSENICAL-RESISTANCE PROTEIN 3"/>
    <property type="match status" value="1"/>
</dbReference>
<dbReference type="GO" id="GO:0015297">
    <property type="term" value="F:antiporter activity"/>
    <property type="evidence" value="ECO:0007669"/>
    <property type="project" value="InterPro"/>
</dbReference>
<dbReference type="GO" id="GO:0015105">
    <property type="term" value="F:arsenite transmembrane transporter activity"/>
    <property type="evidence" value="ECO:0007669"/>
    <property type="project" value="TreeGrafter"/>
</dbReference>
<gene>
    <name evidence="10" type="ORF">HNR41_001187</name>
    <name evidence="9" type="ORF">JEOCOQ751_02196</name>
</gene>
<evidence type="ECO:0000256" key="6">
    <source>
        <dbReference type="ARBA" id="ARBA00022989"/>
    </source>
</evidence>
<evidence type="ECO:0000313" key="9">
    <source>
        <dbReference type="EMBL" id="CAD2081863.1"/>
    </source>
</evidence>
<organism evidence="9 11">
    <name type="scientific">Jeotgalicoccus coquinae</name>
    <dbReference type="NCBI Taxonomy" id="709509"/>
    <lineage>
        <taxon>Bacteria</taxon>
        <taxon>Bacillati</taxon>
        <taxon>Bacillota</taxon>
        <taxon>Bacilli</taxon>
        <taxon>Bacillales</taxon>
        <taxon>Staphylococcaceae</taxon>
        <taxon>Jeotgalicoccus</taxon>
    </lineage>
</organism>
<evidence type="ECO:0000313" key="11">
    <source>
        <dbReference type="Proteomes" id="UP000534001"/>
    </source>
</evidence>
<feature type="transmembrane region" description="Helical" evidence="8">
    <location>
        <begin position="284"/>
        <end position="307"/>
    </location>
</feature>
<evidence type="ECO:0000256" key="7">
    <source>
        <dbReference type="ARBA" id="ARBA00023136"/>
    </source>
</evidence>
<comment type="subcellular location">
    <subcellularLocation>
        <location evidence="1">Cell membrane</location>
        <topology evidence="1">Multi-pass membrane protein</topology>
    </subcellularLocation>
</comment>
<dbReference type="InterPro" id="IPR004706">
    <property type="entry name" value="Arsenical-R_Acr3"/>
</dbReference>
<keyword evidence="12" id="KW-1185">Reference proteome</keyword>
<feature type="transmembrane region" description="Helical" evidence="8">
    <location>
        <begin position="260"/>
        <end position="278"/>
    </location>
</feature>
<dbReference type="Gene3D" id="1.20.1530.20">
    <property type="match status" value="1"/>
</dbReference>
<proteinExistence type="inferred from homology"/>
<dbReference type="GO" id="GO:0015104">
    <property type="term" value="F:antimonite transmembrane transporter activity"/>
    <property type="evidence" value="ECO:0007669"/>
    <property type="project" value="TreeGrafter"/>
</dbReference>
<evidence type="ECO:0000256" key="1">
    <source>
        <dbReference type="ARBA" id="ARBA00004651"/>
    </source>
</evidence>
<feature type="transmembrane region" description="Helical" evidence="8">
    <location>
        <begin position="94"/>
        <end position="112"/>
    </location>
</feature>
<dbReference type="Proteomes" id="UP000545588">
    <property type="component" value="Unassembled WGS sequence"/>
</dbReference>
<dbReference type="InterPro" id="IPR038770">
    <property type="entry name" value="Na+/solute_symporter_sf"/>
</dbReference>
<dbReference type="GO" id="GO:0005886">
    <property type="term" value="C:plasma membrane"/>
    <property type="evidence" value="ECO:0007669"/>
    <property type="project" value="UniProtKB-SubCell"/>
</dbReference>
<feature type="transmembrane region" description="Helical" evidence="8">
    <location>
        <begin position="226"/>
        <end position="248"/>
    </location>
</feature>
<accession>A0A6V7RRW3</accession>
<evidence type="ECO:0000256" key="2">
    <source>
        <dbReference type="ARBA" id="ARBA00010110"/>
    </source>
</evidence>
<keyword evidence="3" id="KW-0813">Transport</keyword>
<evidence type="ECO:0000313" key="12">
    <source>
        <dbReference type="Proteomes" id="UP000545588"/>
    </source>
</evidence>